<reference evidence="3 4" key="1">
    <citation type="submission" date="2016-07" db="EMBL/GenBank/DDBJ databases">
        <title>Pervasive Adenine N6-methylation of Active Genes in Fungi.</title>
        <authorList>
            <consortium name="DOE Joint Genome Institute"/>
            <person name="Mondo S.J."/>
            <person name="Dannebaum R.O."/>
            <person name="Kuo R.C."/>
            <person name="Labutti K."/>
            <person name="Haridas S."/>
            <person name="Kuo A."/>
            <person name="Salamov A."/>
            <person name="Ahrendt S.R."/>
            <person name="Lipzen A."/>
            <person name="Sullivan W."/>
            <person name="Andreopoulos W.B."/>
            <person name="Clum A."/>
            <person name="Lindquist E."/>
            <person name="Daum C."/>
            <person name="Ramamoorthy G.K."/>
            <person name="Gryganskyi A."/>
            <person name="Culley D."/>
            <person name="Magnuson J.K."/>
            <person name="James T.Y."/>
            <person name="O'Malley M.A."/>
            <person name="Stajich J.E."/>
            <person name="Spatafora J.W."/>
            <person name="Visel A."/>
            <person name="Grigoriev I.V."/>
        </authorList>
    </citation>
    <scope>NUCLEOTIDE SEQUENCE [LARGE SCALE GENOMIC DNA]</scope>
    <source>
        <strain evidence="3 4">NRRL 1336</strain>
    </source>
</reference>
<accession>A0A1X2IYF2</accession>
<keyword evidence="2" id="KW-0576">Peroxisome</keyword>
<dbReference type="Proteomes" id="UP000193560">
    <property type="component" value="Unassembled WGS sequence"/>
</dbReference>
<name>A0A1X2IYF2_9FUNG</name>
<dbReference type="AlphaFoldDB" id="A0A1X2IYF2"/>
<dbReference type="InterPro" id="IPR013919">
    <property type="entry name" value="Pex16"/>
</dbReference>
<dbReference type="PANTHER" id="PTHR13299:SF0">
    <property type="entry name" value="PEROXISOMAL MEMBRANE PROTEIN PEX16"/>
    <property type="match status" value="1"/>
</dbReference>
<organism evidence="3 4">
    <name type="scientific">Absidia repens</name>
    <dbReference type="NCBI Taxonomy" id="90262"/>
    <lineage>
        <taxon>Eukaryota</taxon>
        <taxon>Fungi</taxon>
        <taxon>Fungi incertae sedis</taxon>
        <taxon>Mucoromycota</taxon>
        <taxon>Mucoromycotina</taxon>
        <taxon>Mucoromycetes</taxon>
        <taxon>Mucorales</taxon>
        <taxon>Cunninghamellaceae</taxon>
        <taxon>Absidia</taxon>
    </lineage>
</organism>
<dbReference type="OrthoDB" id="2021143at2759"/>
<dbReference type="STRING" id="90262.A0A1X2IYF2"/>
<gene>
    <name evidence="3" type="ORF">BCR42DRAFT_402675</name>
</gene>
<dbReference type="PANTHER" id="PTHR13299">
    <property type="entry name" value="PEROXISOMAL MEMBRANE PROTEIN PEX16"/>
    <property type="match status" value="1"/>
</dbReference>
<comment type="caution">
    <text evidence="3">The sequence shown here is derived from an EMBL/GenBank/DDBJ whole genome shotgun (WGS) entry which is preliminary data.</text>
</comment>
<dbReference type="EMBL" id="MCGE01000002">
    <property type="protein sequence ID" value="ORZ24318.1"/>
    <property type="molecule type" value="Genomic_DNA"/>
</dbReference>
<dbReference type="Pfam" id="PF08610">
    <property type="entry name" value="Pex16"/>
    <property type="match status" value="1"/>
</dbReference>
<keyword evidence="4" id="KW-1185">Reference proteome</keyword>
<evidence type="ECO:0000256" key="2">
    <source>
        <dbReference type="RuleBase" id="RU365003"/>
    </source>
</evidence>
<evidence type="ECO:0000313" key="3">
    <source>
        <dbReference type="EMBL" id="ORZ24318.1"/>
    </source>
</evidence>
<proteinExistence type="inferred from homology"/>
<comment type="subcellular location">
    <subcellularLocation>
        <location evidence="2">Peroxisome membrane</location>
    </subcellularLocation>
</comment>
<dbReference type="GO" id="GO:0007031">
    <property type="term" value="P:peroxisome organization"/>
    <property type="evidence" value="ECO:0007669"/>
    <property type="project" value="UniProtKB-KW"/>
</dbReference>
<evidence type="ECO:0000313" key="4">
    <source>
        <dbReference type="Proteomes" id="UP000193560"/>
    </source>
</evidence>
<evidence type="ECO:0000256" key="1">
    <source>
        <dbReference type="ARBA" id="ARBA00009505"/>
    </source>
</evidence>
<comment type="similarity">
    <text evidence="1 2">Belongs to the peroxin-16 family.</text>
</comment>
<keyword evidence="2" id="KW-0962">Peroxisome biogenesis</keyword>
<sequence length="371" mass="43712">MQPLQVYENILFKNISHITSIELVLRVLYYTLPGRFQDTKFASQTIYSVLNLIKLYHNTILRRAADQVRLQKLNTNGIEESQFNKYKRYWCNKSRFYRVISRTLSVIAYTQVWMEMGLLRQGFRKSHYQWIAGLELIKSILNLAIFRITNRRMNLYPNHTVRDVTPSYLSPPQHQQLQQKAPYWTGQRTGKNIPLLTTMIKASGKQKNQQVQTIIEGTEVNDYLMGKVLTAEKLQHPQQMVRAMNIWAGGAEIVSIMRPTIYVFAILVWGRRSWKPWYLSLSIDLLSNFGIQQNGVGRYCMLSLETNEYQRRLKLMALYLMKGAFYIWVTRPKLERLCSHFEDKPLANIFLVICRDYLSLWENIYFYSSGS</sequence>
<dbReference type="GO" id="GO:0005778">
    <property type="term" value="C:peroxisomal membrane"/>
    <property type="evidence" value="ECO:0007669"/>
    <property type="project" value="UniProtKB-SubCell"/>
</dbReference>
<protein>
    <recommendedName>
        <fullName evidence="2">Peroxisomal membrane protein PEX16</fullName>
    </recommendedName>
</protein>